<dbReference type="Pfam" id="PF04246">
    <property type="entry name" value="RseC_MucC"/>
    <property type="match status" value="1"/>
</dbReference>
<dbReference type="Proteomes" id="UP000192342">
    <property type="component" value="Unassembled WGS sequence"/>
</dbReference>
<gene>
    <name evidence="2" type="ORF">ATO7_08052</name>
</gene>
<keyword evidence="1" id="KW-1133">Transmembrane helix</keyword>
<dbReference type="AlphaFoldDB" id="A0A1Y1SDA0"/>
<dbReference type="OrthoDB" id="9795854at2"/>
<name>A0A1Y1SDA0_9GAMM</name>
<organism evidence="2 3">
    <name type="scientific">Oceanococcus atlanticus</name>
    <dbReference type="NCBI Taxonomy" id="1317117"/>
    <lineage>
        <taxon>Bacteria</taxon>
        <taxon>Pseudomonadati</taxon>
        <taxon>Pseudomonadota</taxon>
        <taxon>Gammaproteobacteria</taxon>
        <taxon>Chromatiales</taxon>
        <taxon>Oceanococcaceae</taxon>
        <taxon>Oceanococcus</taxon>
    </lineage>
</organism>
<dbReference type="STRING" id="1317117.ATO7_08052"/>
<dbReference type="RefSeq" id="WP_158523113.1">
    <property type="nucleotide sequence ID" value="NZ_AQQV01000002.1"/>
</dbReference>
<evidence type="ECO:0000313" key="3">
    <source>
        <dbReference type="Proteomes" id="UP000192342"/>
    </source>
</evidence>
<keyword evidence="1" id="KW-0472">Membrane</keyword>
<evidence type="ECO:0000256" key="1">
    <source>
        <dbReference type="SAM" id="Phobius"/>
    </source>
</evidence>
<evidence type="ECO:0000313" key="2">
    <source>
        <dbReference type="EMBL" id="ORE86976.1"/>
    </source>
</evidence>
<dbReference type="EMBL" id="AQQV01000002">
    <property type="protein sequence ID" value="ORE86976.1"/>
    <property type="molecule type" value="Genomic_DNA"/>
</dbReference>
<dbReference type="PANTHER" id="PTHR35867:SF1">
    <property type="entry name" value="PROTEIN RSEC"/>
    <property type="match status" value="1"/>
</dbReference>
<keyword evidence="1" id="KW-0812">Transmembrane</keyword>
<dbReference type="InterPro" id="IPR007359">
    <property type="entry name" value="SigmaE_reg_RseC_MucC"/>
</dbReference>
<dbReference type="PIRSF" id="PIRSF004923">
    <property type="entry name" value="RseC"/>
    <property type="match status" value="1"/>
</dbReference>
<protein>
    <submittedName>
        <fullName evidence="2">Positive regulator of sigma E, RseC/MucC</fullName>
    </submittedName>
</protein>
<feature type="transmembrane region" description="Helical" evidence="1">
    <location>
        <begin position="80"/>
        <end position="99"/>
    </location>
</feature>
<sequence length="157" mass="16388">MIENLAIVVERQGRRVRLAAASQTGCARCDAGEGCGGGVFGKLIRRRLQGLLLDDQGLNLETGQHVVLGIEPGIFVKATALIYLLPLLGLIGLAALLASLGANDAWIAGAGVSGLIAGAWLGPRLRRLYIDNQLQPRVLRRAAATDMRVCGSAPGPA</sequence>
<accession>A0A1Y1SDA0</accession>
<comment type="caution">
    <text evidence="2">The sequence shown here is derived from an EMBL/GenBank/DDBJ whole genome shotgun (WGS) entry which is preliminary data.</text>
</comment>
<feature type="transmembrane region" description="Helical" evidence="1">
    <location>
        <begin position="105"/>
        <end position="122"/>
    </location>
</feature>
<dbReference type="PANTHER" id="PTHR35867">
    <property type="entry name" value="PROTEIN RSEC"/>
    <property type="match status" value="1"/>
</dbReference>
<reference evidence="2 3" key="1">
    <citation type="submission" date="2013-04" db="EMBL/GenBank/DDBJ databases">
        <title>Oceanococcus atlanticus 22II-S10r2 Genome Sequencing.</title>
        <authorList>
            <person name="Lai Q."/>
            <person name="Li G."/>
            <person name="Shao Z."/>
        </authorList>
    </citation>
    <scope>NUCLEOTIDE SEQUENCE [LARGE SCALE GENOMIC DNA]</scope>
    <source>
        <strain evidence="2 3">22II-S10r2</strain>
    </source>
</reference>
<keyword evidence="3" id="KW-1185">Reference proteome</keyword>
<dbReference type="InterPro" id="IPR026268">
    <property type="entry name" value="RseC"/>
</dbReference>
<proteinExistence type="predicted"/>